<dbReference type="EMBL" id="JBHUIY010000010">
    <property type="protein sequence ID" value="MFD2233509.1"/>
    <property type="molecule type" value="Genomic_DNA"/>
</dbReference>
<dbReference type="InterPro" id="IPR024467">
    <property type="entry name" value="Xre/MbcA/ParS-like_toxin-bd"/>
</dbReference>
<sequence>METVMNLAVETLAEQTFADPAKGRAWLLRTTASLGGRRPLDLLDTEEGAREVETLLGRIAHGIAA</sequence>
<accession>A0ABW5C859</accession>
<keyword evidence="3" id="KW-1185">Reference proteome</keyword>
<gene>
    <name evidence="2" type="ORF">ACFSNB_06800</name>
</gene>
<proteinExistence type="predicted"/>
<feature type="domain" description="Antitoxin Xre/MbcA/ParS-like toxin-binding" evidence="1">
    <location>
        <begin position="13"/>
        <end position="62"/>
    </location>
</feature>
<comment type="caution">
    <text evidence="2">The sequence shown here is derived from an EMBL/GenBank/DDBJ whole genome shotgun (WGS) entry which is preliminary data.</text>
</comment>
<protein>
    <submittedName>
        <fullName evidence="2">Antitoxin Xre/MbcA/ParS toxin-binding domain-containing protein</fullName>
    </submittedName>
</protein>
<evidence type="ECO:0000259" key="1">
    <source>
        <dbReference type="Pfam" id="PF09722"/>
    </source>
</evidence>
<name>A0ABW5C859_9PROT</name>
<reference evidence="3" key="1">
    <citation type="journal article" date="2019" name="Int. J. Syst. Evol. Microbiol.">
        <title>The Global Catalogue of Microorganisms (GCM) 10K type strain sequencing project: providing services to taxonomists for standard genome sequencing and annotation.</title>
        <authorList>
            <consortium name="The Broad Institute Genomics Platform"/>
            <consortium name="The Broad Institute Genome Sequencing Center for Infectious Disease"/>
            <person name="Wu L."/>
            <person name="Ma J."/>
        </authorList>
    </citation>
    <scope>NUCLEOTIDE SEQUENCE [LARGE SCALE GENOMIC DNA]</scope>
    <source>
        <strain evidence="3">KCTC 15012</strain>
    </source>
</reference>
<organism evidence="2 3">
    <name type="scientific">Phaeospirillum tilakii</name>
    <dbReference type="NCBI Taxonomy" id="741673"/>
    <lineage>
        <taxon>Bacteria</taxon>
        <taxon>Pseudomonadati</taxon>
        <taxon>Pseudomonadota</taxon>
        <taxon>Alphaproteobacteria</taxon>
        <taxon>Rhodospirillales</taxon>
        <taxon>Rhodospirillaceae</taxon>
        <taxon>Phaeospirillum</taxon>
    </lineage>
</organism>
<dbReference type="Pfam" id="PF09722">
    <property type="entry name" value="Xre_MbcA_ParS_C"/>
    <property type="match status" value="1"/>
</dbReference>
<dbReference type="Proteomes" id="UP001597296">
    <property type="component" value="Unassembled WGS sequence"/>
</dbReference>
<evidence type="ECO:0000313" key="2">
    <source>
        <dbReference type="EMBL" id="MFD2233509.1"/>
    </source>
</evidence>
<evidence type="ECO:0000313" key="3">
    <source>
        <dbReference type="Proteomes" id="UP001597296"/>
    </source>
</evidence>